<dbReference type="Gene3D" id="3.40.50.1110">
    <property type="entry name" value="SGNH hydrolase"/>
    <property type="match status" value="1"/>
</dbReference>
<name>A0A0F6W7F7_9BACT</name>
<evidence type="ECO:0000256" key="2">
    <source>
        <dbReference type="SAM" id="SignalP"/>
    </source>
</evidence>
<reference evidence="3 4" key="1">
    <citation type="submission" date="2015-03" db="EMBL/GenBank/DDBJ databases">
        <title>Genome assembly of Sandaracinus amylolyticus DSM 53668.</title>
        <authorList>
            <person name="Sharma G."/>
            <person name="Subramanian S."/>
        </authorList>
    </citation>
    <scope>NUCLEOTIDE SEQUENCE [LARGE SCALE GENOMIC DNA]</scope>
    <source>
        <strain evidence="3 4">DSM 53668</strain>
    </source>
</reference>
<dbReference type="EMBL" id="CP011125">
    <property type="protein sequence ID" value="AKF09437.1"/>
    <property type="molecule type" value="Genomic_DNA"/>
</dbReference>
<proteinExistence type="predicted"/>
<feature type="compositionally biased region" description="Low complexity" evidence="1">
    <location>
        <begin position="43"/>
        <end position="52"/>
    </location>
</feature>
<dbReference type="STRING" id="927083.DB32_006586"/>
<evidence type="ECO:0000313" key="3">
    <source>
        <dbReference type="EMBL" id="AKF09437.1"/>
    </source>
</evidence>
<dbReference type="GO" id="GO:0016788">
    <property type="term" value="F:hydrolase activity, acting on ester bonds"/>
    <property type="evidence" value="ECO:0007669"/>
    <property type="project" value="UniProtKB-ARBA"/>
</dbReference>
<organism evidence="3 4">
    <name type="scientific">Sandaracinus amylolyticus</name>
    <dbReference type="NCBI Taxonomy" id="927083"/>
    <lineage>
        <taxon>Bacteria</taxon>
        <taxon>Pseudomonadati</taxon>
        <taxon>Myxococcota</taxon>
        <taxon>Polyangia</taxon>
        <taxon>Polyangiales</taxon>
        <taxon>Sandaracinaceae</taxon>
        <taxon>Sandaracinus</taxon>
    </lineage>
</organism>
<feature type="signal peptide" evidence="2">
    <location>
        <begin position="1"/>
        <end position="20"/>
    </location>
</feature>
<evidence type="ECO:0000313" key="4">
    <source>
        <dbReference type="Proteomes" id="UP000034883"/>
    </source>
</evidence>
<dbReference type="KEGG" id="samy:DB32_006586"/>
<feature type="region of interest" description="Disordered" evidence="1">
    <location>
        <begin position="26"/>
        <end position="68"/>
    </location>
</feature>
<dbReference type="InterPro" id="IPR036514">
    <property type="entry name" value="SGNH_hydro_sf"/>
</dbReference>
<keyword evidence="2" id="KW-0732">Signal</keyword>
<feature type="chain" id="PRO_5002511364" description="SGNH/GDSL hydrolase family protein" evidence="2">
    <location>
        <begin position="21"/>
        <end position="320"/>
    </location>
</feature>
<keyword evidence="4" id="KW-1185">Reference proteome</keyword>
<dbReference type="RefSeq" id="WP_053236480.1">
    <property type="nucleotide sequence ID" value="NZ_CP011125.1"/>
</dbReference>
<feature type="compositionally biased region" description="Pro residues" evidence="1">
    <location>
        <begin position="33"/>
        <end position="42"/>
    </location>
</feature>
<evidence type="ECO:0000256" key="1">
    <source>
        <dbReference type="SAM" id="MobiDB-lite"/>
    </source>
</evidence>
<dbReference type="OrthoDB" id="8883291at2"/>
<dbReference type="PROSITE" id="PS51257">
    <property type="entry name" value="PROKAR_LIPOPROTEIN"/>
    <property type="match status" value="1"/>
</dbReference>
<dbReference type="Proteomes" id="UP000034883">
    <property type="component" value="Chromosome"/>
</dbReference>
<sequence>MPRDASRLRSALLLAPLFLAACSGTLSGSAPDPTDPGDPTPQPQDASVVPGPTDGGGPPVDPPPPGDPLAEANVMFVGHSLIGWGMPPILGALADDADRTHAWSMQLGIGANLQWQWDRGAPEGVNARETLPTGRFDVLVVTEAIPLETQIEFANSVQYAGNYYDLAQQSRPGTRVYLYETWHQVTLPDFRARLTSDRALWEQIVDGVNATRSGPDMRMIPAGTALARLVDRITAGQVPGYDSAQDLFVDDIHPTPALFYFVACVHFATIYRMSPVGLSERIVDRYGAPVQGGPSAEVARIMQTIAWEVVASDPLSGVGQ</sequence>
<dbReference type="AlphaFoldDB" id="A0A0F6W7F7"/>
<evidence type="ECO:0008006" key="5">
    <source>
        <dbReference type="Google" id="ProtNLM"/>
    </source>
</evidence>
<accession>A0A0F6W7F7</accession>
<protein>
    <recommendedName>
        <fullName evidence="5">SGNH/GDSL hydrolase family protein</fullName>
    </recommendedName>
</protein>
<gene>
    <name evidence="3" type="ORF">DB32_006586</name>
</gene>